<accession>A0A0K0FPS2</accession>
<dbReference type="AlphaFoldDB" id="A0A0K0FPS2"/>
<organism evidence="1 2">
    <name type="scientific">Strongyloides venezuelensis</name>
    <name type="common">Threadworm</name>
    <dbReference type="NCBI Taxonomy" id="75913"/>
    <lineage>
        <taxon>Eukaryota</taxon>
        <taxon>Metazoa</taxon>
        <taxon>Ecdysozoa</taxon>
        <taxon>Nematoda</taxon>
        <taxon>Chromadorea</taxon>
        <taxon>Rhabditida</taxon>
        <taxon>Tylenchina</taxon>
        <taxon>Panagrolaimomorpha</taxon>
        <taxon>Strongyloidoidea</taxon>
        <taxon>Strongyloididae</taxon>
        <taxon>Strongyloides</taxon>
    </lineage>
</organism>
<reference evidence="2" key="2">
    <citation type="submission" date="2015-08" db="UniProtKB">
        <authorList>
            <consortium name="WormBaseParasite"/>
        </authorList>
    </citation>
    <scope>IDENTIFICATION</scope>
</reference>
<sequence length="71" mass="8345">MQQHSTLGVHKYKKEKLSLREYAVDNYIKQLEYNISEANFVIEEILKSFEKENNANSECLPVGWALKKNKL</sequence>
<evidence type="ECO:0000313" key="2">
    <source>
        <dbReference type="WBParaSite" id="SVE_1121600.1"/>
    </source>
</evidence>
<name>A0A0K0FPS2_STRVS</name>
<keyword evidence="1" id="KW-1185">Reference proteome</keyword>
<dbReference type="WBParaSite" id="SVE_1121600.1">
    <property type="protein sequence ID" value="SVE_1121600.1"/>
    <property type="gene ID" value="SVE_1121600"/>
</dbReference>
<proteinExistence type="predicted"/>
<reference evidence="1" key="1">
    <citation type="submission" date="2014-07" db="EMBL/GenBank/DDBJ databases">
        <authorList>
            <person name="Martin A.A"/>
            <person name="De Silva N."/>
        </authorList>
    </citation>
    <scope>NUCLEOTIDE SEQUENCE</scope>
</reference>
<dbReference type="Proteomes" id="UP000035680">
    <property type="component" value="Unassembled WGS sequence"/>
</dbReference>
<evidence type="ECO:0000313" key="1">
    <source>
        <dbReference type="Proteomes" id="UP000035680"/>
    </source>
</evidence>
<protein>
    <submittedName>
        <fullName evidence="2">Uncharacterized protein</fullName>
    </submittedName>
</protein>